<comment type="caution">
    <text evidence="2">The sequence shown here is derived from an EMBL/GenBank/DDBJ whole genome shotgun (WGS) entry which is preliminary data.</text>
</comment>
<dbReference type="OrthoDB" id="9791837at2"/>
<feature type="domain" description="Methyltransferase type 11" evidence="1">
    <location>
        <begin position="87"/>
        <end position="187"/>
    </location>
</feature>
<proteinExistence type="predicted"/>
<keyword evidence="2" id="KW-0808">Transferase</keyword>
<protein>
    <submittedName>
        <fullName evidence="2">Methyltransferase family protein</fullName>
    </submittedName>
</protein>
<dbReference type="RefSeq" id="WP_132972067.1">
    <property type="nucleotide sequence ID" value="NZ_SMFX01000001.1"/>
</dbReference>
<evidence type="ECO:0000259" key="1">
    <source>
        <dbReference type="Pfam" id="PF08241"/>
    </source>
</evidence>
<dbReference type="Gene3D" id="3.40.50.150">
    <property type="entry name" value="Vaccinia Virus protein VP39"/>
    <property type="match status" value="1"/>
</dbReference>
<evidence type="ECO:0000313" key="2">
    <source>
        <dbReference type="EMBL" id="TCK18247.1"/>
    </source>
</evidence>
<dbReference type="InterPro" id="IPR013216">
    <property type="entry name" value="Methyltransf_11"/>
</dbReference>
<organism evidence="2 3">
    <name type="scientific">Thiogranum longum</name>
    <dbReference type="NCBI Taxonomy" id="1537524"/>
    <lineage>
        <taxon>Bacteria</taxon>
        <taxon>Pseudomonadati</taxon>
        <taxon>Pseudomonadota</taxon>
        <taxon>Gammaproteobacteria</taxon>
        <taxon>Chromatiales</taxon>
        <taxon>Ectothiorhodospiraceae</taxon>
        <taxon>Thiogranum</taxon>
    </lineage>
</organism>
<keyword evidence="2" id="KW-0489">Methyltransferase</keyword>
<dbReference type="AlphaFoldDB" id="A0A4R1H8T3"/>
<dbReference type="Proteomes" id="UP000295707">
    <property type="component" value="Unassembled WGS sequence"/>
</dbReference>
<dbReference type="EMBL" id="SMFX01000001">
    <property type="protein sequence ID" value="TCK18247.1"/>
    <property type="molecule type" value="Genomic_DNA"/>
</dbReference>
<dbReference type="GO" id="GO:0008757">
    <property type="term" value="F:S-adenosylmethionine-dependent methyltransferase activity"/>
    <property type="evidence" value="ECO:0007669"/>
    <property type="project" value="InterPro"/>
</dbReference>
<name>A0A4R1H8T3_9GAMM</name>
<dbReference type="CDD" id="cd02440">
    <property type="entry name" value="AdoMet_MTases"/>
    <property type="match status" value="1"/>
</dbReference>
<sequence>MPKRHRIQFPKSGVDNLNQDEAFFYLQGSGGRRKIRFHDYDEIYQVPGLYEQIFYDRLKCTSPVKVATILESAVKQSQDNFTELRVLDLGAGNGMMGEELKKHGVSRLVGVDIIPEAYDATIRDRPGLYDEYYVEDFTTLDKEKKEDIASWQCDCMVTVAALGFGDIPTNAFIEAFNIISAQGWVAFNIKETFFNESDKTGFSSMIRELLFSNFIHVYHIERYRHRLSIEGEPLYYYAIAGRKNADVPQAFLESKGIIPAMQ</sequence>
<dbReference type="SUPFAM" id="SSF53335">
    <property type="entry name" value="S-adenosyl-L-methionine-dependent methyltransferases"/>
    <property type="match status" value="1"/>
</dbReference>
<evidence type="ECO:0000313" key="3">
    <source>
        <dbReference type="Proteomes" id="UP000295707"/>
    </source>
</evidence>
<dbReference type="InterPro" id="IPR029063">
    <property type="entry name" value="SAM-dependent_MTases_sf"/>
</dbReference>
<keyword evidence="3" id="KW-1185">Reference proteome</keyword>
<reference evidence="2 3" key="1">
    <citation type="submission" date="2019-03" db="EMBL/GenBank/DDBJ databases">
        <title>Genomic Encyclopedia of Type Strains, Phase IV (KMG-IV): sequencing the most valuable type-strain genomes for metagenomic binning, comparative biology and taxonomic classification.</title>
        <authorList>
            <person name="Goeker M."/>
        </authorList>
    </citation>
    <scope>NUCLEOTIDE SEQUENCE [LARGE SCALE GENOMIC DNA]</scope>
    <source>
        <strain evidence="2 3">DSM 19610</strain>
    </source>
</reference>
<dbReference type="GO" id="GO:0032259">
    <property type="term" value="P:methylation"/>
    <property type="evidence" value="ECO:0007669"/>
    <property type="project" value="UniProtKB-KW"/>
</dbReference>
<gene>
    <name evidence="2" type="ORF">DFR30_1522</name>
</gene>
<dbReference type="Pfam" id="PF08241">
    <property type="entry name" value="Methyltransf_11"/>
    <property type="match status" value="1"/>
</dbReference>
<accession>A0A4R1H8T3</accession>